<dbReference type="OrthoDB" id="4752397at2"/>
<reference evidence="3" key="1">
    <citation type="submission" date="2016-06" db="EMBL/GenBank/DDBJ databases">
        <authorList>
            <person name="Varghese N."/>
            <person name="Submissions Spin"/>
        </authorList>
    </citation>
    <scope>NUCLEOTIDE SEQUENCE [LARGE SCALE GENOMIC DNA]</scope>
    <source>
        <strain evidence="3">DSM 43816</strain>
    </source>
</reference>
<dbReference type="CDD" id="cd09176">
    <property type="entry name" value="PLDc_unchar6"/>
    <property type="match status" value="1"/>
</dbReference>
<name>A0A1C4WHI4_MICEC</name>
<dbReference type="PROSITE" id="PS50035">
    <property type="entry name" value="PLD"/>
    <property type="match status" value="1"/>
</dbReference>
<organism evidence="2 3">
    <name type="scientific">Micromonospora echinospora</name>
    <name type="common">Micromonospora purpurea</name>
    <dbReference type="NCBI Taxonomy" id="1877"/>
    <lineage>
        <taxon>Bacteria</taxon>
        <taxon>Bacillati</taxon>
        <taxon>Actinomycetota</taxon>
        <taxon>Actinomycetes</taxon>
        <taxon>Micromonosporales</taxon>
        <taxon>Micromonosporaceae</taxon>
        <taxon>Micromonospora</taxon>
    </lineage>
</organism>
<dbReference type="GO" id="GO:0006793">
    <property type="term" value="P:phosphorus metabolic process"/>
    <property type="evidence" value="ECO:0007669"/>
    <property type="project" value="UniProtKB-ARBA"/>
</dbReference>
<accession>A0A1C4WHI4</accession>
<dbReference type="InterPro" id="IPR001736">
    <property type="entry name" value="PLipase_D/transphosphatidylase"/>
</dbReference>
<dbReference type="AlphaFoldDB" id="A0A1C4WHI4"/>
<evidence type="ECO:0000313" key="3">
    <source>
        <dbReference type="Proteomes" id="UP000198253"/>
    </source>
</evidence>
<dbReference type="Pfam" id="PF13091">
    <property type="entry name" value="PLDc_2"/>
    <property type="match status" value="1"/>
</dbReference>
<dbReference type="InterPro" id="IPR059166">
    <property type="entry name" value="PLD-like_cat"/>
</dbReference>
<evidence type="ECO:0000259" key="1">
    <source>
        <dbReference type="PROSITE" id="PS50035"/>
    </source>
</evidence>
<dbReference type="SUPFAM" id="SSF56024">
    <property type="entry name" value="Phospholipase D/nuclease"/>
    <property type="match status" value="1"/>
</dbReference>
<dbReference type="InterPro" id="IPR025202">
    <property type="entry name" value="PLD-like_dom"/>
</dbReference>
<dbReference type="Gene3D" id="3.30.870.10">
    <property type="entry name" value="Endonuclease Chain A"/>
    <property type="match status" value="1"/>
</dbReference>
<feature type="domain" description="PLD phosphodiesterase" evidence="1">
    <location>
        <begin position="87"/>
        <end position="109"/>
    </location>
</feature>
<dbReference type="RefSeq" id="WP_088981524.1">
    <property type="nucleotide sequence ID" value="NZ_LT607413.1"/>
</dbReference>
<dbReference type="EMBL" id="LT607413">
    <property type="protein sequence ID" value="SCE95401.1"/>
    <property type="molecule type" value="Genomic_DNA"/>
</dbReference>
<gene>
    <name evidence="2" type="ORF">GA0070618_2181</name>
</gene>
<dbReference type="GO" id="GO:0003824">
    <property type="term" value="F:catalytic activity"/>
    <property type="evidence" value="ECO:0007669"/>
    <property type="project" value="InterPro"/>
</dbReference>
<keyword evidence="3" id="KW-1185">Reference proteome</keyword>
<proteinExistence type="predicted"/>
<dbReference type="InParanoid" id="A0A1C4WHI4"/>
<protein>
    <submittedName>
        <fullName evidence="2">PLD-like domain-containing protein</fullName>
    </submittedName>
</protein>
<evidence type="ECO:0000313" key="2">
    <source>
        <dbReference type="EMBL" id="SCE95401.1"/>
    </source>
</evidence>
<dbReference type="Proteomes" id="UP000198253">
    <property type="component" value="Chromosome I"/>
</dbReference>
<sequence>MSTADERIWQQVRTLLNGATDHVRLIAPFIKLEVLRTVLAATPASVQRIDCVTRWSAAEVAAGVSDPEIIYLIQEDERLRVRLCHNLHAKLFLADTAGLVGSANLTRKAFGTTARHNLELLVEVDRDHPEVQHLLQRIDLTAVPATEEMAASVCEQAKLLQETEGASIIVAGEDVPSAAWYPVTRRPDHLYGAYTGKADASSAVRDGYVHDLAFLDVPLGLDEATFNEAVRQRLAAIHEVSRLLKGERLSNLDIQRSLSERIGLEDREARRVAETIAAWLKHFDHFYMNVATWELRPGQEHV</sequence>